<evidence type="ECO:0000313" key="5">
    <source>
        <dbReference type="EMBL" id="KAK3754483.1"/>
    </source>
</evidence>
<feature type="domain" description="AIG1-type G" evidence="4">
    <location>
        <begin position="3"/>
        <end position="220"/>
    </location>
</feature>
<evidence type="ECO:0000256" key="3">
    <source>
        <dbReference type="ARBA" id="ARBA00023134"/>
    </source>
</evidence>
<reference evidence="5" key="1">
    <citation type="journal article" date="2023" name="G3 (Bethesda)">
        <title>A reference genome for the long-term kleptoplast-retaining sea slug Elysia crispata morphotype clarki.</title>
        <authorList>
            <person name="Eastman K.E."/>
            <person name="Pendleton A.L."/>
            <person name="Shaikh M.A."/>
            <person name="Suttiyut T."/>
            <person name="Ogas R."/>
            <person name="Tomko P."/>
            <person name="Gavelis G."/>
            <person name="Widhalm J.R."/>
            <person name="Wisecaver J.H."/>
        </authorList>
    </citation>
    <scope>NUCLEOTIDE SEQUENCE</scope>
    <source>
        <strain evidence="5">ECLA1</strain>
    </source>
</reference>
<evidence type="ECO:0000259" key="4">
    <source>
        <dbReference type="PROSITE" id="PS51720"/>
    </source>
</evidence>
<dbReference type="SUPFAM" id="SSF52540">
    <property type="entry name" value="P-loop containing nucleoside triphosphate hydrolases"/>
    <property type="match status" value="1"/>
</dbReference>
<dbReference type="AlphaFoldDB" id="A0AAE1D2P9"/>
<keyword evidence="2" id="KW-0547">Nucleotide-binding</keyword>
<name>A0AAE1D2P9_9GAST</name>
<dbReference type="Gene3D" id="3.40.50.300">
    <property type="entry name" value="P-loop containing nucleotide triphosphate hydrolases"/>
    <property type="match status" value="1"/>
</dbReference>
<dbReference type="GO" id="GO:0005525">
    <property type="term" value="F:GTP binding"/>
    <property type="evidence" value="ECO:0007669"/>
    <property type="project" value="UniProtKB-KW"/>
</dbReference>
<gene>
    <name evidence="5" type="ORF">RRG08_011460</name>
</gene>
<dbReference type="Pfam" id="PF04548">
    <property type="entry name" value="AIG1"/>
    <property type="match status" value="1"/>
</dbReference>
<evidence type="ECO:0000256" key="1">
    <source>
        <dbReference type="ARBA" id="ARBA00008535"/>
    </source>
</evidence>
<evidence type="ECO:0000256" key="2">
    <source>
        <dbReference type="ARBA" id="ARBA00022741"/>
    </source>
</evidence>
<dbReference type="Proteomes" id="UP001283361">
    <property type="component" value="Unassembled WGS sequence"/>
</dbReference>
<dbReference type="InterPro" id="IPR045058">
    <property type="entry name" value="GIMA/IAN/Toc"/>
</dbReference>
<proteinExistence type="inferred from homology"/>
<dbReference type="InterPro" id="IPR006703">
    <property type="entry name" value="G_AIG1"/>
</dbReference>
<sequence>MSSADLDIMLLGKTGVGKSKTGNVLLDRNAFRSVARMESVTMKSQKEITELEDGRRLCVVDTPGVGDTRGTDNEGKKVFINAIKEAVSANPAGYHALIMVLWFGSRFTKEDFKSLEFLKEVLGDEFIKEYCIVVLSNGDSFKRAREDKEIAVPFKEWCKEQEGHFKTIFKEVQERVVLFNNVGSPEEKSEQRRQLIAMVDKLGGRRYINRYFKEAMNELEKLRSDKKISEMAENVQNEISLILYQKDRIKSNLSIDKQLHATCNI</sequence>
<comment type="similarity">
    <text evidence="1">Belongs to the TRAFAC class TrmE-Era-EngA-EngB-Septin-like GTPase superfamily. AIG1/Toc34/Toc159-like paraseptin GTPase family. IAN subfamily.</text>
</comment>
<dbReference type="PROSITE" id="PS51720">
    <property type="entry name" value="G_AIG1"/>
    <property type="match status" value="1"/>
</dbReference>
<keyword evidence="3" id="KW-0342">GTP-binding</keyword>
<protein>
    <recommendedName>
        <fullName evidence="4">AIG1-type G domain-containing protein</fullName>
    </recommendedName>
</protein>
<evidence type="ECO:0000313" key="6">
    <source>
        <dbReference type="Proteomes" id="UP001283361"/>
    </source>
</evidence>
<organism evidence="5 6">
    <name type="scientific">Elysia crispata</name>
    <name type="common">lettuce slug</name>
    <dbReference type="NCBI Taxonomy" id="231223"/>
    <lineage>
        <taxon>Eukaryota</taxon>
        <taxon>Metazoa</taxon>
        <taxon>Spiralia</taxon>
        <taxon>Lophotrochozoa</taxon>
        <taxon>Mollusca</taxon>
        <taxon>Gastropoda</taxon>
        <taxon>Heterobranchia</taxon>
        <taxon>Euthyneura</taxon>
        <taxon>Panpulmonata</taxon>
        <taxon>Sacoglossa</taxon>
        <taxon>Placobranchoidea</taxon>
        <taxon>Plakobranchidae</taxon>
        <taxon>Elysia</taxon>
    </lineage>
</organism>
<dbReference type="PANTHER" id="PTHR10903">
    <property type="entry name" value="GTPASE, IMAP FAMILY MEMBER-RELATED"/>
    <property type="match status" value="1"/>
</dbReference>
<comment type="caution">
    <text evidence="5">The sequence shown here is derived from an EMBL/GenBank/DDBJ whole genome shotgun (WGS) entry which is preliminary data.</text>
</comment>
<dbReference type="PANTHER" id="PTHR10903:SF184">
    <property type="entry name" value="GTP-BINDING PROTEIN A"/>
    <property type="match status" value="1"/>
</dbReference>
<dbReference type="FunFam" id="3.40.50.300:FF:000840">
    <property type="entry name" value="Immune-associated nucleotide-binding protein 9"/>
    <property type="match status" value="1"/>
</dbReference>
<dbReference type="InterPro" id="IPR027417">
    <property type="entry name" value="P-loop_NTPase"/>
</dbReference>
<dbReference type="EMBL" id="JAWDGP010005670">
    <property type="protein sequence ID" value="KAK3754483.1"/>
    <property type="molecule type" value="Genomic_DNA"/>
</dbReference>
<accession>A0AAE1D2P9</accession>
<keyword evidence="6" id="KW-1185">Reference proteome</keyword>